<dbReference type="RefSeq" id="WP_088852138.1">
    <property type="nucleotide sequence ID" value="NZ_CP095556.1"/>
</dbReference>
<dbReference type="EMBL" id="JACGDE010000005">
    <property type="protein sequence ID" value="MBA6064971.1"/>
    <property type="molecule type" value="Genomic_DNA"/>
</dbReference>
<evidence type="ECO:0000313" key="2">
    <source>
        <dbReference type="Proteomes" id="UP000541770"/>
    </source>
</evidence>
<comment type="caution">
    <text evidence="1">The sequence shown here is derived from an EMBL/GenBank/DDBJ whole genome shotgun (WGS) entry which is preliminary data.</text>
</comment>
<name>A0A7W2PXY9_9PSED</name>
<accession>A0A7W2PXY9</accession>
<sequence>MSFNSHRRKLLDENQPFSHRASHARSCALLVAQKFDMKRDDLIQQLERETGIDLHKPQSSAELRAALEALEKLRLGR</sequence>
<protein>
    <submittedName>
        <fullName evidence="1">Uncharacterized protein</fullName>
    </submittedName>
</protein>
<reference evidence="1 2" key="1">
    <citation type="submission" date="2020-07" db="EMBL/GenBank/DDBJ databases">
        <title>Diversity of carbapenemase encoding genes among Pseudomonas putida group clinical isolates in a tertiary Brazilian hospital.</title>
        <authorList>
            <person name="Alberto-Lei F."/>
            <person name="Nodari C.S."/>
            <person name="Streling A.P."/>
            <person name="Paulino J.T."/>
            <person name="Bessa-Neto F.O."/>
            <person name="Cayo R."/>
            <person name="Gales A.C."/>
        </authorList>
    </citation>
    <scope>NUCLEOTIDE SEQUENCE [LARGE SCALE GENOMIC DNA]</scope>
    <source>
        <strain evidence="1 2">14802</strain>
    </source>
</reference>
<gene>
    <name evidence="1" type="ORF">H4C75_09350</name>
</gene>
<dbReference type="Proteomes" id="UP000541770">
    <property type="component" value="Unassembled WGS sequence"/>
</dbReference>
<proteinExistence type="predicted"/>
<evidence type="ECO:0000313" key="1">
    <source>
        <dbReference type="EMBL" id="MBA6064971.1"/>
    </source>
</evidence>
<dbReference type="AlphaFoldDB" id="A0A7W2PXY9"/>
<organism evidence="1 2">
    <name type="scientific">Pseudomonas mosselii</name>
    <dbReference type="NCBI Taxonomy" id="78327"/>
    <lineage>
        <taxon>Bacteria</taxon>
        <taxon>Pseudomonadati</taxon>
        <taxon>Pseudomonadota</taxon>
        <taxon>Gammaproteobacteria</taxon>
        <taxon>Pseudomonadales</taxon>
        <taxon>Pseudomonadaceae</taxon>
        <taxon>Pseudomonas</taxon>
    </lineage>
</organism>